<dbReference type="AlphaFoldDB" id="A0A7J0ES28"/>
<dbReference type="EMBL" id="BJWL01000006">
    <property type="protein sequence ID" value="GFY89278.1"/>
    <property type="molecule type" value="Genomic_DNA"/>
</dbReference>
<sequence>MEQQPTISDKKKVKGGEGEEQGLLKVLRMYCRNGFKAESFHHSMDSSREHLSDYGFEAKGICWRMDSRQGVDAMDE</sequence>
<evidence type="ECO:0000313" key="1">
    <source>
        <dbReference type="EMBL" id="GFY89278.1"/>
    </source>
</evidence>
<protein>
    <submittedName>
        <fullName evidence="1">Uncharacterized protein</fullName>
    </submittedName>
</protein>
<comment type="caution">
    <text evidence="1">The sequence shown here is derived from an EMBL/GenBank/DDBJ whole genome shotgun (WGS) entry which is preliminary data.</text>
</comment>
<keyword evidence="2" id="KW-1185">Reference proteome</keyword>
<reference evidence="1 2" key="1">
    <citation type="submission" date="2019-07" db="EMBL/GenBank/DDBJ databases">
        <title>De Novo Assembly of kiwifruit Actinidia rufa.</title>
        <authorList>
            <person name="Sugita-Konishi S."/>
            <person name="Sato K."/>
            <person name="Mori E."/>
            <person name="Abe Y."/>
            <person name="Kisaki G."/>
            <person name="Hamano K."/>
            <person name="Suezawa K."/>
            <person name="Otani M."/>
            <person name="Fukuda T."/>
            <person name="Manabe T."/>
            <person name="Gomi K."/>
            <person name="Tabuchi M."/>
            <person name="Akimitsu K."/>
            <person name="Kataoka I."/>
        </authorList>
    </citation>
    <scope>NUCLEOTIDE SEQUENCE [LARGE SCALE GENOMIC DNA]</scope>
    <source>
        <strain evidence="2">cv. Fuchu</strain>
    </source>
</reference>
<dbReference type="Proteomes" id="UP000585474">
    <property type="component" value="Unassembled WGS sequence"/>
</dbReference>
<gene>
    <name evidence="1" type="ORF">Acr_06g0012180</name>
</gene>
<organism evidence="1 2">
    <name type="scientific">Actinidia rufa</name>
    <dbReference type="NCBI Taxonomy" id="165716"/>
    <lineage>
        <taxon>Eukaryota</taxon>
        <taxon>Viridiplantae</taxon>
        <taxon>Streptophyta</taxon>
        <taxon>Embryophyta</taxon>
        <taxon>Tracheophyta</taxon>
        <taxon>Spermatophyta</taxon>
        <taxon>Magnoliopsida</taxon>
        <taxon>eudicotyledons</taxon>
        <taxon>Gunneridae</taxon>
        <taxon>Pentapetalae</taxon>
        <taxon>asterids</taxon>
        <taxon>Ericales</taxon>
        <taxon>Actinidiaceae</taxon>
        <taxon>Actinidia</taxon>
    </lineage>
</organism>
<evidence type="ECO:0000313" key="2">
    <source>
        <dbReference type="Proteomes" id="UP000585474"/>
    </source>
</evidence>
<name>A0A7J0ES28_9ERIC</name>
<accession>A0A7J0ES28</accession>
<proteinExistence type="predicted"/>